<dbReference type="GO" id="GO:0016757">
    <property type="term" value="F:glycosyltransferase activity"/>
    <property type="evidence" value="ECO:0007669"/>
    <property type="project" value="UniProtKB-KW"/>
</dbReference>
<feature type="transmembrane region" description="Helical" evidence="8">
    <location>
        <begin position="278"/>
        <end position="295"/>
    </location>
</feature>
<evidence type="ECO:0000256" key="4">
    <source>
        <dbReference type="ARBA" id="ARBA00022679"/>
    </source>
</evidence>
<feature type="transmembrane region" description="Helical" evidence="8">
    <location>
        <begin position="155"/>
        <end position="183"/>
    </location>
</feature>
<dbReference type="InterPro" id="IPR050297">
    <property type="entry name" value="LipidA_mod_glycosyltrf_83"/>
</dbReference>
<evidence type="ECO:0000256" key="3">
    <source>
        <dbReference type="ARBA" id="ARBA00022676"/>
    </source>
</evidence>
<evidence type="ECO:0000313" key="11">
    <source>
        <dbReference type="Proteomes" id="UP001222275"/>
    </source>
</evidence>
<evidence type="ECO:0000256" key="5">
    <source>
        <dbReference type="ARBA" id="ARBA00022692"/>
    </source>
</evidence>
<dbReference type="EMBL" id="CP102381">
    <property type="protein sequence ID" value="WEJ62098.1"/>
    <property type="molecule type" value="Genomic_DNA"/>
</dbReference>
<feature type="transmembrane region" description="Helical" evidence="8">
    <location>
        <begin position="330"/>
        <end position="348"/>
    </location>
</feature>
<feature type="transmembrane region" description="Helical" evidence="8">
    <location>
        <begin position="195"/>
        <end position="214"/>
    </location>
</feature>
<organism evidence="10 11">
    <name type="scientific">Thiomicrorhabdus lithotrophica</name>
    <dbReference type="NCBI Taxonomy" id="2949997"/>
    <lineage>
        <taxon>Bacteria</taxon>
        <taxon>Pseudomonadati</taxon>
        <taxon>Pseudomonadota</taxon>
        <taxon>Gammaproteobacteria</taxon>
        <taxon>Thiotrichales</taxon>
        <taxon>Piscirickettsiaceae</taxon>
        <taxon>Thiomicrorhabdus</taxon>
    </lineage>
</organism>
<keyword evidence="11" id="KW-1185">Reference proteome</keyword>
<evidence type="ECO:0000259" key="9">
    <source>
        <dbReference type="Pfam" id="PF13231"/>
    </source>
</evidence>
<evidence type="ECO:0000313" key="10">
    <source>
        <dbReference type="EMBL" id="WEJ62098.1"/>
    </source>
</evidence>
<feature type="transmembrane region" description="Helical" evidence="8">
    <location>
        <begin position="75"/>
        <end position="96"/>
    </location>
</feature>
<evidence type="ECO:0000256" key="2">
    <source>
        <dbReference type="ARBA" id="ARBA00022475"/>
    </source>
</evidence>
<name>A0ABY8CCH6_9GAMM</name>
<evidence type="ECO:0000256" key="8">
    <source>
        <dbReference type="SAM" id="Phobius"/>
    </source>
</evidence>
<evidence type="ECO:0000256" key="6">
    <source>
        <dbReference type="ARBA" id="ARBA00022989"/>
    </source>
</evidence>
<keyword evidence="2" id="KW-1003">Cell membrane</keyword>
<keyword evidence="4 10" id="KW-0808">Transferase</keyword>
<protein>
    <submittedName>
        <fullName evidence="10">Glycosyltransferase family 39 protein</fullName>
        <ecNumber evidence="10">2.4.-.-</ecNumber>
    </submittedName>
</protein>
<feature type="transmembrane region" description="Helical" evidence="8">
    <location>
        <begin position="17"/>
        <end position="35"/>
    </location>
</feature>
<accession>A0ABY8CCH6</accession>
<dbReference type="Pfam" id="PF13231">
    <property type="entry name" value="PMT_2"/>
    <property type="match status" value="1"/>
</dbReference>
<keyword evidence="5 8" id="KW-0812">Transmembrane</keyword>
<feature type="transmembrane region" description="Helical" evidence="8">
    <location>
        <begin position="301"/>
        <end position="318"/>
    </location>
</feature>
<dbReference type="RefSeq" id="WP_275594355.1">
    <property type="nucleotide sequence ID" value="NZ_CP102381.1"/>
</dbReference>
<dbReference type="InterPro" id="IPR038731">
    <property type="entry name" value="RgtA/B/C-like"/>
</dbReference>
<dbReference type="EC" id="2.4.-.-" evidence="10"/>
<proteinExistence type="predicted"/>
<evidence type="ECO:0000256" key="1">
    <source>
        <dbReference type="ARBA" id="ARBA00004651"/>
    </source>
</evidence>
<dbReference type="PANTHER" id="PTHR33908">
    <property type="entry name" value="MANNOSYLTRANSFERASE YKCB-RELATED"/>
    <property type="match status" value="1"/>
</dbReference>
<sequence length="507" mass="57406">MSSLKTFLGTLNVHQKVLLGLFILLKIALILMVPLTGDEAYFITWGQNLSLGYYDHPPAVGWVLYAMGQVADSLVWYRSFAFFSAVLIAYLLYKLVRMDSRASKTTAFWVALAFFVSPISLMFVVTANDTVLALFAVLGVYFFAKAIHSQRWLDVILAGLFLGLAFLSKYFAAFMLLGLLAYSLWYWKKLNIKQVLLIVAIVLLAVAENLYFNATHCWNNILFNFFSRTEASQFNIGNVLSYIGMIVLLLSPMGLWYLLKTKNETIDSTSQYLNPIKLVLFASIPLLGILLMVSFTNAVGLHWPLISVILLYVVYLVLTEQQLKRLVTFNAYFSIVAATILLVALSMVNQLISPSQKHHVAVYTQPEKVCAFLPKDQPFYTLGYSSQSALAYHCGNDNVHVFASKSKFGREDDKLTDFKALNGKTLTILITHEKDAEKVRPFFNSLHVKPLPINDETTYYLIEGKAFNYDLYREEVLIPVNEKFYSAPDWFPAITGGCEFKKKYSLD</sequence>
<keyword evidence="6 8" id="KW-1133">Transmembrane helix</keyword>
<keyword evidence="3 10" id="KW-0328">Glycosyltransferase</keyword>
<gene>
    <name evidence="10" type="ORF">NR989_08735</name>
</gene>
<keyword evidence="7 8" id="KW-0472">Membrane</keyword>
<feature type="domain" description="Glycosyltransferase RgtA/B/C/D-like" evidence="9">
    <location>
        <begin position="55"/>
        <end position="211"/>
    </location>
</feature>
<comment type="subcellular location">
    <subcellularLocation>
        <location evidence="1">Cell membrane</location>
        <topology evidence="1">Multi-pass membrane protein</topology>
    </subcellularLocation>
</comment>
<dbReference type="PANTHER" id="PTHR33908:SF11">
    <property type="entry name" value="MEMBRANE PROTEIN"/>
    <property type="match status" value="1"/>
</dbReference>
<reference evidence="10 11" key="1">
    <citation type="submission" date="2022-06" db="EMBL/GenBank/DDBJ databases">
        <title>Thiomicrohabdus sp. nov, an obligately chemolithoautotrophic, sulfur-oxidizing bacterium isolated from beach of Guanyin Mountain. Amoy.</title>
        <authorList>
            <person name="Zhu H."/>
        </authorList>
    </citation>
    <scope>NUCLEOTIDE SEQUENCE [LARGE SCALE GENOMIC DNA]</scope>
    <source>
        <strain evidence="10 11">XGS-01</strain>
    </source>
</reference>
<dbReference type="Proteomes" id="UP001222275">
    <property type="component" value="Chromosome"/>
</dbReference>
<feature type="transmembrane region" description="Helical" evidence="8">
    <location>
        <begin position="108"/>
        <end position="135"/>
    </location>
</feature>
<feature type="transmembrane region" description="Helical" evidence="8">
    <location>
        <begin position="234"/>
        <end position="258"/>
    </location>
</feature>
<evidence type="ECO:0000256" key="7">
    <source>
        <dbReference type="ARBA" id="ARBA00023136"/>
    </source>
</evidence>